<keyword evidence="2" id="KW-1185">Reference proteome</keyword>
<dbReference type="OrthoDB" id="6373610at2"/>
<dbReference type="EMBL" id="FRAQ01000001">
    <property type="protein sequence ID" value="SHK49237.1"/>
    <property type="molecule type" value="Genomic_DNA"/>
</dbReference>
<dbReference type="RefSeq" id="WP_072797509.1">
    <property type="nucleotide sequence ID" value="NZ_FRAQ01000001.1"/>
</dbReference>
<dbReference type="AlphaFoldDB" id="A0A1M6SX44"/>
<gene>
    <name evidence="1" type="ORF">SAMN05216369_2302</name>
</gene>
<reference evidence="2" key="1">
    <citation type="submission" date="2016-11" db="EMBL/GenBank/DDBJ databases">
        <authorList>
            <person name="Varghese N."/>
            <person name="Submissions S."/>
        </authorList>
    </citation>
    <scope>NUCLEOTIDE SEQUENCE [LARGE SCALE GENOMIC DNA]</scope>
    <source>
        <strain evidence="2">CGMCC 1.10835</strain>
    </source>
</reference>
<protein>
    <submittedName>
        <fullName evidence="1">Uncharacterized protein</fullName>
    </submittedName>
</protein>
<accession>A0A1M6SX44</accession>
<name>A0A1M6SX44_9GAMM</name>
<evidence type="ECO:0000313" key="1">
    <source>
        <dbReference type="EMBL" id="SHK49237.1"/>
    </source>
</evidence>
<organism evidence="1 2">
    <name type="scientific">Marinobacter antarcticus</name>
    <dbReference type="NCBI Taxonomy" id="564117"/>
    <lineage>
        <taxon>Bacteria</taxon>
        <taxon>Pseudomonadati</taxon>
        <taxon>Pseudomonadota</taxon>
        <taxon>Gammaproteobacteria</taxon>
        <taxon>Pseudomonadales</taxon>
        <taxon>Marinobacteraceae</taxon>
        <taxon>Marinobacter</taxon>
    </lineage>
</organism>
<sequence>MGAAESIDDGMDAGLGERRLWAEALKLMLFDARHHWRGQAAQGINRNSYHLEAAFDDLVRCGPMLRHCCGFLDLEPDWLSEGFIRWCEGRDVTA</sequence>
<dbReference type="Proteomes" id="UP000184497">
    <property type="component" value="Unassembled WGS sequence"/>
</dbReference>
<dbReference type="STRING" id="564117.SAMN05216369_2302"/>
<evidence type="ECO:0000313" key="2">
    <source>
        <dbReference type="Proteomes" id="UP000184497"/>
    </source>
</evidence>
<proteinExistence type="predicted"/>